<sequence>MSSTKTISDSDFKNFYLKRIIKENHNNFIQQIQLCPGSGYDESSYSCGNLLASIGANQLNIYDNEHIGNHLDLMSHMVLDEEDEETILSSCWLLPPQDCWIVLGGTEGYIHAISLAYSQEIIKFKPHSDDITQILSHPNLTYYCLTTNIENSLILTELKIKSTSSVFSPCGNIIYFGNQKGQIFQSLLNCEFNSKDETNWSIEEPELIYNGRDHGNASIDSINITQNGNIIFKANNGKLASYNLLEQKMNYIVTIKNGGYHRSSFGLSKGEEYLTIGNEVGNILIYRTSTGQLLQTLKHKRSSKPVKCAIFGNNNTNIIYCSEGFIWRYDYLDDKILQEWENLNKMQQ</sequence>
<evidence type="ECO:0000313" key="2">
    <source>
        <dbReference type="Proteomes" id="UP000070444"/>
    </source>
</evidence>
<dbReference type="SUPFAM" id="SSF50998">
    <property type="entry name" value="Quinoprotein alcohol dehydrogenase-like"/>
    <property type="match status" value="1"/>
</dbReference>
<accession>A0A137P729</accession>
<protein>
    <submittedName>
        <fullName evidence="1">WD40 repeat-like protein</fullName>
    </submittedName>
</protein>
<name>A0A137P729_CONC2</name>
<reference evidence="1 2" key="1">
    <citation type="journal article" date="2015" name="Genome Biol. Evol.">
        <title>Phylogenomic analyses indicate that early fungi evolved digesting cell walls of algal ancestors of land plants.</title>
        <authorList>
            <person name="Chang Y."/>
            <person name="Wang S."/>
            <person name="Sekimoto S."/>
            <person name="Aerts A.L."/>
            <person name="Choi C."/>
            <person name="Clum A."/>
            <person name="LaButti K.M."/>
            <person name="Lindquist E.A."/>
            <person name="Yee Ngan C."/>
            <person name="Ohm R.A."/>
            <person name="Salamov A.A."/>
            <person name="Grigoriev I.V."/>
            <person name="Spatafora J.W."/>
            <person name="Berbee M.L."/>
        </authorList>
    </citation>
    <scope>NUCLEOTIDE SEQUENCE [LARGE SCALE GENOMIC DNA]</scope>
    <source>
        <strain evidence="1 2">NRRL 28638</strain>
    </source>
</reference>
<dbReference type="InterPro" id="IPR011047">
    <property type="entry name" value="Quinoprotein_ADH-like_sf"/>
</dbReference>
<dbReference type="InterPro" id="IPR015943">
    <property type="entry name" value="WD40/YVTN_repeat-like_dom_sf"/>
</dbReference>
<dbReference type="Gene3D" id="2.130.10.10">
    <property type="entry name" value="YVTN repeat-like/Quinoprotein amine dehydrogenase"/>
    <property type="match status" value="1"/>
</dbReference>
<organism evidence="1 2">
    <name type="scientific">Conidiobolus coronatus (strain ATCC 28846 / CBS 209.66 / NRRL 28638)</name>
    <name type="common">Delacroixia coronata</name>
    <dbReference type="NCBI Taxonomy" id="796925"/>
    <lineage>
        <taxon>Eukaryota</taxon>
        <taxon>Fungi</taxon>
        <taxon>Fungi incertae sedis</taxon>
        <taxon>Zoopagomycota</taxon>
        <taxon>Entomophthoromycotina</taxon>
        <taxon>Entomophthoromycetes</taxon>
        <taxon>Entomophthorales</taxon>
        <taxon>Ancylistaceae</taxon>
        <taxon>Conidiobolus</taxon>
    </lineage>
</organism>
<proteinExistence type="predicted"/>
<gene>
    <name evidence="1" type="ORF">CONCODRAFT_70354</name>
</gene>
<dbReference type="EMBL" id="KQ964492">
    <property type="protein sequence ID" value="KXN70810.1"/>
    <property type="molecule type" value="Genomic_DNA"/>
</dbReference>
<dbReference type="OrthoDB" id="7318948at2759"/>
<dbReference type="Proteomes" id="UP000070444">
    <property type="component" value="Unassembled WGS sequence"/>
</dbReference>
<evidence type="ECO:0000313" key="1">
    <source>
        <dbReference type="EMBL" id="KXN70810.1"/>
    </source>
</evidence>
<keyword evidence="2" id="KW-1185">Reference proteome</keyword>
<dbReference type="OMA" id="RDVHRNY"/>
<dbReference type="AlphaFoldDB" id="A0A137P729"/>
<dbReference type="STRING" id="796925.A0A137P729"/>